<reference evidence="2" key="1">
    <citation type="submission" date="2021-06" db="EMBL/GenBank/DDBJ databases">
        <authorList>
            <person name="Lee C.-S."/>
            <person name="Jin L."/>
        </authorList>
    </citation>
    <scope>NUCLEOTIDE SEQUENCE</scope>
    <source>
        <strain evidence="2">Con5</strain>
        <plasmid evidence="2">p6</plasmid>
    </source>
</reference>
<keyword evidence="3" id="KW-1185">Reference proteome</keyword>
<sequence length="655" mass="70436">MTNNLWHHGLSDEDLEFLGRSPEVDEAAEEAKFLAELNAIGCNDDSTLAHQEVSSAPTPLAEITDAASIAAVTDQLDVAHASVTMAPTIMAAPKQATSIPDGYASFIDGIYELPADETADPIFICSPLRVDAQFADHEGRGCGRLVCVKSTRGEWHEIPVSNAELQRSPRNVIATLVDHGLELGAEKATSDRLLKLLKVWKPEQHLQSVNRMGWVDAGHSAFVLRSTLIGRSDLLPLSLPTGIGTGLTSSGDVEGWKQEVGMKCRENPLMILAVSLAFSGPLLAPLGLAGGGLHFRGASSSGKTTLLNLAASVWGGRQLITQWRATSNGLEAIAATLNDMLLPLDEIAEIPARDLHNAIYMLANGTGKARMTKDVTLANQSRWRLAMISSGEISVQEKLKEAGRDAMAGHEVRLIDIEADSRAYGVFDNLHGAASGAAFAETIQQVVRSHHGAVGSEFVRLLIDRRIVAQSDGLERIVRAYVSKMTEKLPSAPDGQISRVATRFAVIAVAGALATQFGLTGWQDDASFSAAKQAFLDWYDRRYGAKRDAVDSFVKPLQDFLSANLNTLPRIEGPHADGADPAGWCDATRAYLPQSTWTGLFPGGSATSAAKALLDMQMLLPGEEGRFTRRFSRAVPGRPRLYGINVDRVMVYKAG</sequence>
<evidence type="ECO:0000313" key="2">
    <source>
        <dbReference type="EMBL" id="QWK93261.1"/>
    </source>
</evidence>
<accession>A0A975S4A4</accession>
<dbReference type="KEGG" id="gfu:KM031_22380"/>
<dbReference type="EMBL" id="CP076367">
    <property type="protein sequence ID" value="QWK93261.1"/>
    <property type="molecule type" value="Genomic_DNA"/>
</dbReference>
<gene>
    <name evidence="2" type="ORF">KM031_22380</name>
</gene>
<organism evidence="2 3">
    <name type="scientific">Gemmobacter fulvus</name>
    <dbReference type="NCBI Taxonomy" id="2840474"/>
    <lineage>
        <taxon>Bacteria</taxon>
        <taxon>Pseudomonadati</taxon>
        <taxon>Pseudomonadota</taxon>
        <taxon>Alphaproteobacteria</taxon>
        <taxon>Rhodobacterales</taxon>
        <taxon>Paracoccaceae</taxon>
        <taxon>Gemmobacter</taxon>
    </lineage>
</organism>
<proteinExistence type="predicted"/>
<dbReference type="Pfam" id="PF06048">
    <property type="entry name" value="DUF927"/>
    <property type="match status" value="1"/>
</dbReference>
<dbReference type="Proteomes" id="UP000679352">
    <property type="component" value="Plasmid p6"/>
</dbReference>
<dbReference type="RefSeq" id="WP_215507567.1">
    <property type="nucleotide sequence ID" value="NZ_CP076367.1"/>
</dbReference>
<dbReference type="AlphaFoldDB" id="A0A975S4A4"/>
<name>A0A975S4A4_9RHOB</name>
<geneLocation type="plasmid" evidence="2 3">
    <name>p6</name>
</geneLocation>
<dbReference type="InterPro" id="IPR009270">
    <property type="entry name" value="DUF927"/>
</dbReference>
<keyword evidence="2" id="KW-0614">Plasmid</keyword>
<feature type="domain" description="DUF927" evidence="1">
    <location>
        <begin position="117"/>
        <end position="377"/>
    </location>
</feature>
<protein>
    <submittedName>
        <fullName evidence="2">DUF927 domain-containing protein</fullName>
    </submittedName>
</protein>
<evidence type="ECO:0000259" key="1">
    <source>
        <dbReference type="Pfam" id="PF06048"/>
    </source>
</evidence>
<evidence type="ECO:0000313" key="3">
    <source>
        <dbReference type="Proteomes" id="UP000679352"/>
    </source>
</evidence>